<dbReference type="NCBIfam" id="NF002014">
    <property type="entry name" value="PRK00819.1-4"/>
    <property type="match status" value="1"/>
</dbReference>
<keyword evidence="3 5" id="KW-0520">NAD</keyword>
<comment type="function">
    <text evidence="4 5">Removes the 2'-phosphate from RNA via an intermediate in which the phosphate is ADP-ribosylated by NAD followed by a presumed transesterification to release the RNA and generate ADP-ribose 1''-2''-cyclic phosphate (APPR&gt;P). May function as an ADP-ribosylase.</text>
</comment>
<dbReference type="Pfam" id="PF01885">
    <property type="entry name" value="PTS_2-RNA"/>
    <property type="match status" value="1"/>
</dbReference>
<evidence type="ECO:0000256" key="4">
    <source>
        <dbReference type="ARBA" id="ARBA00025212"/>
    </source>
</evidence>
<protein>
    <recommendedName>
        <fullName evidence="5">Probable RNA 2'-phosphotransferase</fullName>
        <ecNumber evidence="5">2.7.1.-</ecNumber>
    </recommendedName>
</protein>
<comment type="caution">
    <text evidence="6">The sequence shown here is derived from an EMBL/GenBank/DDBJ whole genome shotgun (WGS) entry which is preliminary data.</text>
</comment>
<dbReference type="SUPFAM" id="SSF56399">
    <property type="entry name" value="ADP-ribosylation"/>
    <property type="match status" value="1"/>
</dbReference>
<dbReference type="GO" id="GO:0016740">
    <property type="term" value="F:transferase activity"/>
    <property type="evidence" value="ECO:0007669"/>
    <property type="project" value="UniProtKB-KW"/>
</dbReference>
<organism evidence="6 7">
    <name type="scientific">Rhodocytophaga aerolata</name>
    <dbReference type="NCBI Taxonomy" id="455078"/>
    <lineage>
        <taxon>Bacteria</taxon>
        <taxon>Pseudomonadati</taxon>
        <taxon>Bacteroidota</taxon>
        <taxon>Cytophagia</taxon>
        <taxon>Cytophagales</taxon>
        <taxon>Rhodocytophagaceae</taxon>
        <taxon>Rhodocytophaga</taxon>
    </lineage>
</organism>
<dbReference type="HAMAP" id="MF_00299">
    <property type="entry name" value="KptA"/>
    <property type="match status" value="1"/>
</dbReference>
<evidence type="ECO:0000256" key="1">
    <source>
        <dbReference type="ARBA" id="ARBA00009836"/>
    </source>
</evidence>
<dbReference type="PANTHER" id="PTHR12684">
    <property type="entry name" value="PUTATIVE PHOSPHOTRANSFERASE"/>
    <property type="match status" value="1"/>
</dbReference>
<accession>A0ABT8R445</accession>
<dbReference type="Gene3D" id="1.10.10.970">
    <property type="entry name" value="RNA 2'-phosphotransferase, Tpt1/KptA family, N-terminal domain"/>
    <property type="match status" value="1"/>
</dbReference>
<gene>
    <name evidence="5" type="primary">kptA</name>
    <name evidence="6" type="ORF">Q0590_07000</name>
</gene>
<name>A0ABT8R445_9BACT</name>
<evidence type="ECO:0000256" key="5">
    <source>
        <dbReference type="HAMAP-Rule" id="MF_00299"/>
    </source>
</evidence>
<dbReference type="EMBL" id="JAUKPO010000003">
    <property type="protein sequence ID" value="MDO1445993.1"/>
    <property type="molecule type" value="Genomic_DNA"/>
</dbReference>
<dbReference type="InterPro" id="IPR042080">
    <property type="entry name" value="RNA_2'-PTrans_N"/>
</dbReference>
<evidence type="ECO:0000256" key="2">
    <source>
        <dbReference type="ARBA" id="ARBA00022679"/>
    </source>
</evidence>
<dbReference type="EC" id="2.7.1.-" evidence="5"/>
<dbReference type="InterPro" id="IPR042081">
    <property type="entry name" value="RNA_2'-PTrans_C"/>
</dbReference>
<sequence length="185" mass="20596">MINEQENTRISKLLSLVLRHQPEHIGIELDEHGWTDVNTLIAKSQKKGVNLTPGILKYVVNTNVKKRFAFNNDLTKIRASQGHSVEVDLLYTPQIPPVLLYHGTGTQSVNSILQNGLQKMTRHHVHLSADQDTAIKVGRRHGKPAVLCIDAKQMAGQGYTFFQSANGVWLTEHVPAKYISLATGE</sequence>
<dbReference type="Proteomes" id="UP001168528">
    <property type="component" value="Unassembled WGS sequence"/>
</dbReference>
<reference evidence="6" key="1">
    <citation type="submission" date="2023-07" db="EMBL/GenBank/DDBJ databases">
        <title>The genome sequence of Rhodocytophaga aerolata KACC 12507.</title>
        <authorList>
            <person name="Zhang X."/>
        </authorList>
    </citation>
    <scope>NUCLEOTIDE SEQUENCE</scope>
    <source>
        <strain evidence="6">KACC 12507</strain>
    </source>
</reference>
<evidence type="ECO:0000256" key="3">
    <source>
        <dbReference type="ARBA" id="ARBA00023027"/>
    </source>
</evidence>
<keyword evidence="7" id="KW-1185">Reference proteome</keyword>
<dbReference type="Gene3D" id="3.20.170.30">
    <property type="match status" value="1"/>
</dbReference>
<dbReference type="PANTHER" id="PTHR12684:SF2">
    <property type="entry name" value="TRNA 2'-PHOSPHOTRANSFERASE 1"/>
    <property type="match status" value="1"/>
</dbReference>
<dbReference type="InterPro" id="IPR002745">
    <property type="entry name" value="Ptrans_KptA/Tpt1"/>
</dbReference>
<evidence type="ECO:0000313" key="7">
    <source>
        <dbReference type="Proteomes" id="UP001168528"/>
    </source>
</evidence>
<comment type="similarity">
    <text evidence="1 5">Belongs to the KptA/TPT1 family.</text>
</comment>
<evidence type="ECO:0000313" key="6">
    <source>
        <dbReference type="EMBL" id="MDO1445993.1"/>
    </source>
</evidence>
<dbReference type="RefSeq" id="WP_302036799.1">
    <property type="nucleotide sequence ID" value="NZ_JAUKPO010000003.1"/>
</dbReference>
<keyword evidence="2 5" id="KW-0808">Transferase</keyword>
<proteinExistence type="inferred from homology"/>
<dbReference type="InterPro" id="IPR022928">
    <property type="entry name" value="RNA_2'-PTrans_KptA"/>
</dbReference>